<dbReference type="FunFam" id="3.40.50.12780:FF:000003">
    <property type="entry name" value="Long-chain-fatty-acid--CoA ligase FadD"/>
    <property type="match status" value="1"/>
</dbReference>
<keyword evidence="11" id="KW-1185">Reference proteome</keyword>
<keyword evidence="2" id="KW-0436">Ligase</keyword>
<dbReference type="Pfam" id="PF00501">
    <property type="entry name" value="AMP-binding"/>
    <property type="match status" value="1"/>
</dbReference>
<dbReference type="Gene3D" id="3.40.50.980">
    <property type="match status" value="2"/>
</dbReference>
<dbReference type="Gene3D" id="2.30.38.10">
    <property type="entry name" value="Luciferase, Domain 3"/>
    <property type="match status" value="1"/>
</dbReference>
<reference evidence="10 11" key="1">
    <citation type="journal article" date="2017" name="PLoS Biol.">
        <title>The sea cucumber genome provides insights into morphological evolution and visceral regeneration.</title>
        <authorList>
            <person name="Zhang X."/>
            <person name="Sun L."/>
            <person name="Yuan J."/>
            <person name="Sun Y."/>
            <person name="Gao Y."/>
            <person name="Zhang L."/>
            <person name="Li S."/>
            <person name="Dai H."/>
            <person name="Hamel J.F."/>
            <person name="Liu C."/>
            <person name="Yu Y."/>
            <person name="Liu S."/>
            <person name="Lin W."/>
            <person name="Guo K."/>
            <person name="Jin S."/>
            <person name="Xu P."/>
            <person name="Storey K.B."/>
            <person name="Huan P."/>
            <person name="Zhang T."/>
            <person name="Zhou Y."/>
            <person name="Zhang J."/>
            <person name="Lin C."/>
            <person name="Li X."/>
            <person name="Xing L."/>
            <person name="Huo D."/>
            <person name="Sun M."/>
            <person name="Wang L."/>
            <person name="Mercier A."/>
            <person name="Li F."/>
            <person name="Yang H."/>
            <person name="Xiang J."/>
        </authorList>
    </citation>
    <scope>NUCLEOTIDE SEQUENCE [LARGE SCALE GENOMIC DNA]</scope>
    <source>
        <strain evidence="10">Shaxun</strain>
        <tissue evidence="10">Muscle</tissue>
    </source>
</reference>
<dbReference type="PROSITE" id="PS00455">
    <property type="entry name" value="AMP_BINDING"/>
    <property type="match status" value="1"/>
</dbReference>
<evidence type="ECO:0000256" key="5">
    <source>
        <dbReference type="ARBA" id="ARBA00039638"/>
    </source>
</evidence>
<dbReference type="SUPFAM" id="SSF56801">
    <property type="entry name" value="Acetyl-CoA synthetase-like"/>
    <property type="match status" value="1"/>
</dbReference>
<evidence type="ECO:0000256" key="4">
    <source>
        <dbReference type="ARBA" id="ARBA00039009"/>
    </source>
</evidence>
<name>A0A2G8KH89_STIJA</name>
<dbReference type="Gene3D" id="3.30.300.30">
    <property type="match status" value="1"/>
</dbReference>
<dbReference type="InterPro" id="IPR020845">
    <property type="entry name" value="AMP-binding_CS"/>
</dbReference>
<dbReference type="GO" id="GO:0031956">
    <property type="term" value="F:medium-chain fatty acid-CoA ligase activity"/>
    <property type="evidence" value="ECO:0007669"/>
    <property type="project" value="UniProtKB-EC"/>
</dbReference>
<comment type="catalytic activity">
    <reaction evidence="6">
        <text>octanoate + ATP + CoA = octanoyl-CoA + AMP + diphosphate</text>
        <dbReference type="Rhea" id="RHEA:33631"/>
        <dbReference type="ChEBI" id="CHEBI:25646"/>
        <dbReference type="ChEBI" id="CHEBI:30616"/>
        <dbReference type="ChEBI" id="CHEBI:33019"/>
        <dbReference type="ChEBI" id="CHEBI:57287"/>
        <dbReference type="ChEBI" id="CHEBI:57386"/>
        <dbReference type="ChEBI" id="CHEBI:456215"/>
    </reaction>
</comment>
<proteinExistence type="inferred from homology"/>
<comment type="catalytic activity">
    <reaction evidence="7">
        <text>a medium-chain fatty acid + ATP + CoA = a medium-chain fatty acyl-CoA + AMP + diphosphate</text>
        <dbReference type="Rhea" id="RHEA:48340"/>
        <dbReference type="ChEBI" id="CHEBI:30616"/>
        <dbReference type="ChEBI" id="CHEBI:33019"/>
        <dbReference type="ChEBI" id="CHEBI:57287"/>
        <dbReference type="ChEBI" id="CHEBI:59558"/>
        <dbReference type="ChEBI" id="CHEBI:90546"/>
        <dbReference type="ChEBI" id="CHEBI:456215"/>
        <dbReference type="EC" id="6.2.1.2"/>
    </reaction>
</comment>
<dbReference type="GO" id="GO:0006631">
    <property type="term" value="P:fatty acid metabolic process"/>
    <property type="evidence" value="ECO:0007669"/>
    <property type="project" value="TreeGrafter"/>
</dbReference>
<feature type="domain" description="AMP-dependent synthetase/ligase" evidence="8">
    <location>
        <begin position="62"/>
        <end position="452"/>
    </location>
</feature>
<dbReference type="EC" id="6.2.1.2" evidence="4"/>
<comment type="similarity">
    <text evidence="1">Belongs to the ATP-dependent AMP-binding enzyme family.</text>
</comment>
<dbReference type="Pfam" id="PF13193">
    <property type="entry name" value="AMP-binding_C"/>
    <property type="match status" value="1"/>
</dbReference>
<feature type="domain" description="AMP-binding enzyme C-terminal" evidence="9">
    <location>
        <begin position="503"/>
        <end position="576"/>
    </location>
</feature>
<evidence type="ECO:0000313" key="11">
    <source>
        <dbReference type="Proteomes" id="UP000230750"/>
    </source>
</evidence>
<organism evidence="10 11">
    <name type="scientific">Stichopus japonicus</name>
    <name type="common">Sea cucumber</name>
    <dbReference type="NCBI Taxonomy" id="307972"/>
    <lineage>
        <taxon>Eukaryota</taxon>
        <taxon>Metazoa</taxon>
        <taxon>Echinodermata</taxon>
        <taxon>Eleutherozoa</taxon>
        <taxon>Echinozoa</taxon>
        <taxon>Holothuroidea</taxon>
        <taxon>Aspidochirotacea</taxon>
        <taxon>Aspidochirotida</taxon>
        <taxon>Stichopodidae</taxon>
        <taxon>Apostichopus</taxon>
    </lineage>
</organism>
<evidence type="ECO:0000256" key="6">
    <source>
        <dbReference type="ARBA" id="ARBA00047319"/>
    </source>
</evidence>
<dbReference type="PANTHER" id="PTHR43201">
    <property type="entry name" value="ACYL-COA SYNTHETASE"/>
    <property type="match status" value="1"/>
</dbReference>
<evidence type="ECO:0000256" key="1">
    <source>
        <dbReference type="ARBA" id="ARBA00006432"/>
    </source>
</evidence>
<dbReference type="EMBL" id="MRZV01000584">
    <property type="protein sequence ID" value="PIK47371.1"/>
    <property type="molecule type" value="Genomic_DNA"/>
</dbReference>
<comment type="function">
    <text evidence="3">Acyl-CoA synthases catalyze the initial reaction in fatty acid metabolism, by forming a thioester with CoA. Has some preference toward medium-chain substrates. Plays a role in adipocyte differentiation.</text>
</comment>
<comment type="caution">
    <text evidence="10">The sequence shown here is derived from an EMBL/GenBank/DDBJ whole genome shotgun (WGS) entry which is preliminary data.</text>
</comment>
<dbReference type="FunFam" id="3.30.300.30:FF:000008">
    <property type="entry name" value="2,3-dihydroxybenzoate-AMP ligase"/>
    <property type="match status" value="1"/>
</dbReference>
<evidence type="ECO:0000256" key="3">
    <source>
        <dbReference type="ARBA" id="ARBA00037247"/>
    </source>
</evidence>
<dbReference type="Proteomes" id="UP000230750">
    <property type="component" value="Unassembled WGS sequence"/>
</dbReference>
<dbReference type="InterPro" id="IPR000873">
    <property type="entry name" value="AMP-dep_synth/lig_dom"/>
</dbReference>
<dbReference type="InterPro" id="IPR045851">
    <property type="entry name" value="AMP-bd_C_sf"/>
</dbReference>
<evidence type="ECO:0000259" key="8">
    <source>
        <dbReference type="Pfam" id="PF00501"/>
    </source>
</evidence>
<dbReference type="AlphaFoldDB" id="A0A2G8KH89"/>
<evidence type="ECO:0000313" key="10">
    <source>
        <dbReference type="EMBL" id="PIK47371.1"/>
    </source>
</evidence>
<accession>A0A2G8KH89</accession>
<evidence type="ECO:0000259" key="9">
    <source>
        <dbReference type="Pfam" id="PF13193"/>
    </source>
</evidence>
<dbReference type="OrthoDB" id="10253115at2759"/>
<gene>
    <name evidence="10" type="ORF">BSL78_15758</name>
</gene>
<sequence length="594" mass="66052">MFRFEIIASRLRNLVLVPQLSKRVLSTTSSLWRPRNDVRLSDSYCHGASDLPLLGKTIGEALQDSAEKHPNKNAFVYGTEGDRHTFSQLLDEVDRVAAGFLSIGITKGDRVGMWGPNIKEWILTQYACARIGAILVNVNPAYRLQELEYAINKVGMKAIVAPQTFKTQDYYGMLAELCPELNTAKPAKLQSKRLPDLRSVIVATQENLNGTLKFDDVRQMGGEKRHDIEKLGRELQFDDPINLQFTSGTTGHPKGCILTHHNIVNNAYMCGHGLEYFRENAVLCSALPLYHCGGCVVGSLAAMVHGATSVLPAPGHEPEKILHSIQNEKCTVLLGTPTIYIDTFNHPKLRDYDTSSMSIGGIGGAPCPPELLKLFETKMNMSAVVVYGMTEVSTISNMTRIGDSAEIILNTVGKPAEHVEVKVVDPQTKKIVPVNERGEVCMRGYSVMRGYWNDPEKTAETIDEEGWLHSGDLGMMDEMGYCRIVGRIKDMIIRGGTNIFPAEIESFIHQHPKVENVQIVGIPDERMGEELCACVKLKQGETSSAEEIKAFCKGQITHYKIPRYVEFVDSFPMTVTLKVQKHELARIMTEKLDL</sequence>
<protein>
    <recommendedName>
        <fullName evidence="5">Medium-chain acyl-CoA ligase ACSF2, mitochondrial</fullName>
        <ecNumber evidence="4">6.2.1.2</ecNumber>
    </recommendedName>
</protein>
<dbReference type="STRING" id="307972.A0A2G8KH89"/>
<dbReference type="InterPro" id="IPR025110">
    <property type="entry name" value="AMP-bd_C"/>
</dbReference>
<dbReference type="PANTHER" id="PTHR43201:SF5">
    <property type="entry name" value="MEDIUM-CHAIN ACYL-COA LIGASE ACSF2, MITOCHONDRIAL"/>
    <property type="match status" value="1"/>
</dbReference>
<evidence type="ECO:0000256" key="7">
    <source>
        <dbReference type="ARBA" id="ARBA00048277"/>
    </source>
</evidence>
<evidence type="ECO:0000256" key="2">
    <source>
        <dbReference type="ARBA" id="ARBA00022598"/>
    </source>
</evidence>